<accession>A0A1H9WKC9</accession>
<dbReference type="AlphaFoldDB" id="A0A1H9WKC9"/>
<sequence>MGSICRQFTPCRNNLLREPKVRNSIGADEQLEPM</sequence>
<protein>
    <submittedName>
        <fullName evidence="1">Uncharacterized protein</fullName>
    </submittedName>
</protein>
<evidence type="ECO:0000313" key="2">
    <source>
        <dbReference type="Proteomes" id="UP000182841"/>
    </source>
</evidence>
<organism evidence="1 2">
    <name type="scientific">Streptomyces qinglanensis</name>
    <dbReference type="NCBI Taxonomy" id="943816"/>
    <lineage>
        <taxon>Bacteria</taxon>
        <taxon>Bacillati</taxon>
        <taxon>Actinomycetota</taxon>
        <taxon>Actinomycetes</taxon>
        <taxon>Kitasatosporales</taxon>
        <taxon>Streptomycetaceae</taxon>
        <taxon>Streptomyces</taxon>
    </lineage>
</organism>
<dbReference type="EMBL" id="FOGO01000018">
    <property type="protein sequence ID" value="SES34392.1"/>
    <property type="molecule type" value="Genomic_DNA"/>
</dbReference>
<proteinExistence type="predicted"/>
<keyword evidence="2" id="KW-1185">Reference proteome</keyword>
<dbReference type="Proteomes" id="UP000182841">
    <property type="component" value="Unassembled WGS sequence"/>
</dbReference>
<gene>
    <name evidence="1" type="ORF">SAMN05421870_118114</name>
</gene>
<name>A0A1H9WKC9_9ACTN</name>
<evidence type="ECO:0000313" key="1">
    <source>
        <dbReference type="EMBL" id="SES34392.1"/>
    </source>
</evidence>
<reference evidence="2" key="1">
    <citation type="submission" date="2016-10" db="EMBL/GenBank/DDBJ databases">
        <authorList>
            <person name="Varghese N."/>
            <person name="Submissions S."/>
        </authorList>
    </citation>
    <scope>NUCLEOTIDE SEQUENCE [LARGE SCALE GENOMIC DNA]</scope>
    <source>
        <strain evidence="2">CGMCC 4.6825</strain>
    </source>
</reference>